<gene>
    <name evidence="3" type="ORF">ENT89_07395</name>
    <name evidence="2" type="ORF">ENX77_08055</name>
</gene>
<dbReference type="AlphaFoldDB" id="A0A7C3UJI1"/>
<organism evidence="2">
    <name type="scientific">Geoglobus ahangari</name>
    <dbReference type="NCBI Taxonomy" id="113653"/>
    <lineage>
        <taxon>Archaea</taxon>
        <taxon>Methanobacteriati</taxon>
        <taxon>Methanobacteriota</taxon>
        <taxon>Archaeoglobi</taxon>
        <taxon>Archaeoglobales</taxon>
        <taxon>Archaeoglobaceae</taxon>
        <taxon>Geoglobus</taxon>
    </lineage>
</organism>
<dbReference type="EMBL" id="DTAK01000062">
    <property type="protein sequence ID" value="HGU59941.1"/>
    <property type="molecule type" value="Genomic_DNA"/>
</dbReference>
<dbReference type="EMBL" id="DTPI01000037">
    <property type="protein sequence ID" value="HGE67047.1"/>
    <property type="molecule type" value="Genomic_DNA"/>
</dbReference>
<feature type="transmembrane region" description="Helical" evidence="1">
    <location>
        <begin position="76"/>
        <end position="96"/>
    </location>
</feature>
<proteinExistence type="predicted"/>
<evidence type="ECO:0000313" key="2">
    <source>
        <dbReference type="EMBL" id="HGE67047.1"/>
    </source>
</evidence>
<evidence type="ECO:0000313" key="3">
    <source>
        <dbReference type="EMBL" id="HGU59941.1"/>
    </source>
</evidence>
<accession>A0A7C3UJI1</accession>
<evidence type="ECO:0008006" key="4">
    <source>
        <dbReference type="Google" id="ProtNLM"/>
    </source>
</evidence>
<reference evidence="2" key="1">
    <citation type="journal article" date="2020" name="mSystems">
        <title>Genome- and Community-Level Interaction Insights into Carbon Utilization and Element Cycling Functions of Hydrothermarchaeota in Hydrothermal Sediment.</title>
        <authorList>
            <person name="Zhou Z."/>
            <person name="Liu Y."/>
            <person name="Xu W."/>
            <person name="Pan J."/>
            <person name="Luo Z.H."/>
            <person name="Li M."/>
        </authorList>
    </citation>
    <scope>NUCLEOTIDE SEQUENCE [LARGE SCALE GENOMIC DNA]</scope>
    <source>
        <strain evidence="3">SpSt-62</strain>
        <strain evidence="2">SpSt-97</strain>
    </source>
</reference>
<comment type="caution">
    <text evidence="2">The sequence shown here is derived from an EMBL/GenBank/DDBJ whole genome shotgun (WGS) entry which is preliminary data.</text>
</comment>
<sequence length="112" mass="12818">MLWIICLAGLILCGYLLYLTEYVGLCLGHCDPLNYWFGMAWFFVGLILKNRLLKIWALLGVLGVGYFVTREILEGFCFYCTVIHLIALCCVALTLWNLQKVHQQVGRNKIKG</sequence>
<keyword evidence="1" id="KW-0812">Transmembrane</keyword>
<name>A0A7C3UJI1_9EURY</name>
<evidence type="ECO:0000256" key="1">
    <source>
        <dbReference type="SAM" id="Phobius"/>
    </source>
</evidence>
<protein>
    <recommendedName>
        <fullName evidence="4">Vitamin K epoxide reductase domain-containing protein</fullName>
    </recommendedName>
</protein>
<keyword evidence="1" id="KW-1133">Transmembrane helix</keyword>
<feature type="transmembrane region" description="Helical" evidence="1">
    <location>
        <begin position="52"/>
        <end position="69"/>
    </location>
</feature>
<keyword evidence="1" id="KW-0472">Membrane</keyword>